<keyword evidence="2" id="KW-0472">Membrane</keyword>
<evidence type="ECO:0000256" key="2">
    <source>
        <dbReference type="SAM" id="Phobius"/>
    </source>
</evidence>
<evidence type="ECO:0000256" key="1">
    <source>
        <dbReference type="SAM" id="MobiDB-lite"/>
    </source>
</evidence>
<organism evidence="3 4">
    <name type="scientific">Lederbergia graminis</name>
    <dbReference type="NCBI Taxonomy" id="735518"/>
    <lineage>
        <taxon>Bacteria</taxon>
        <taxon>Bacillati</taxon>
        <taxon>Bacillota</taxon>
        <taxon>Bacilli</taxon>
        <taxon>Bacillales</taxon>
        <taxon>Bacillaceae</taxon>
        <taxon>Lederbergia</taxon>
    </lineage>
</organism>
<sequence>MEWVKQKISALKIQPPGKNNDKKPVYLLILLILGALFMIIGTFWKDGGEDKPAAVFQSEDDSSTETFGKSKGDVNNKIEEYEIYYETQLKDALESIVGVSDVTVVVNVESTEKKIIDKNTVITNGITQEEDGNNGTRKTEQQTKEDQTVIINDEPIVLETRKPEIKGVLVVAGGAENLQVAKWIREAVTRSLDVPSHRVSVLPKKSKGDS</sequence>
<feature type="transmembrane region" description="Helical" evidence="2">
    <location>
        <begin position="25"/>
        <end position="44"/>
    </location>
</feature>
<evidence type="ECO:0000313" key="3">
    <source>
        <dbReference type="EMBL" id="MFC5463171.1"/>
    </source>
</evidence>
<protein>
    <submittedName>
        <fullName evidence="3">Stage III sporulation protein AG</fullName>
    </submittedName>
</protein>
<dbReference type="EMBL" id="JBHSMC010000001">
    <property type="protein sequence ID" value="MFC5463171.1"/>
    <property type="molecule type" value="Genomic_DNA"/>
</dbReference>
<keyword evidence="2" id="KW-1133">Transmembrane helix</keyword>
<dbReference type="InterPro" id="IPR014195">
    <property type="entry name" value="Spore_III_AG"/>
</dbReference>
<dbReference type="NCBIfam" id="TIGR02830">
    <property type="entry name" value="spore_III_AG"/>
    <property type="match status" value="1"/>
</dbReference>
<evidence type="ECO:0000313" key="4">
    <source>
        <dbReference type="Proteomes" id="UP001596147"/>
    </source>
</evidence>
<dbReference type="Proteomes" id="UP001596147">
    <property type="component" value="Unassembled WGS sequence"/>
</dbReference>
<dbReference type="RefSeq" id="WP_382348093.1">
    <property type="nucleotide sequence ID" value="NZ_JBHSMC010000001.1"/>
</dbReference>
<reference evidence="4" key="1">
    <citation type="journal article" date="2019" name="Int. J. Syst. Evol. Microbiol.">
        <title>The Global Catalogue of Microorganisms (GCM) 10K type strain sequencing project: providing services to taxonomists for standard genome sequencing and annotation.</title>
        <authorList>
            <consortium name="The Broad Institute Genomics Platform"/>
            <consortium name="The Broad Institute Genome Sequencing Center for Infectious Disease"/>
            <person name="Wu L."/>
            <person name="Ma J."/>
        </authorList>
    </citation>
    <scope>NUCLEOTIDE SEQUENCE [LARGE SCALE GENOMIC DNA]</scope>
    <source>
        <strain evidence="4">CGMCC 1.12237</strain>
    </source>
</reference>
<proteinExistence type="predicted"/>
<name>A0ABW0LFE4_9BACI</name>
<comment type="caution">
    <text evidence="3">The sequence shown here is derived from an EMBL/GenBank/DDBJ whole genome shotgun (WGS) entry which is preliminary data.</text>
</comment>
<accession>A0ABW0LFE4</accession>
<gene>
    <name evidence="3" type="primary">spoIIIAG</name>
    <name evidence="3" type="ORF">ACFPM4_00240</name>
</gene>
<keyword evidence="4" id="KW-1185">Reference proteome</keyword>
<keyword evidence="2" id="KW-0812">Transmembrane</keyword>
<feature type="region of interest" description="Disordered" evidence="1">
    <location>
        <begin position="126"/>
        <end position="145"/>
    </location>
</feature>